<keyword evidence="6" id="KW-0489">Methyltransferase</keyword>
<feature type="transmembrane region" description="Helical" evidence="5">
    <location>
        <begin position="41"/>
        <end position="61"/>
    </location>
</feature>
<dbReference type="Pfam" id="PF04191">
    <property type="entry name" value="PEMT"/>
    <property type="match status" value="1"/>
</dbReference>
<gene>
    <name evidence="6" type="ORF">G3O08_12190</name>
</gene>
<sequence>MSLKKPTKDYVFVIVQLLLFAVYFLPVHLLSTIALPVWLNYAGLIMLILAVVFGIMAFVQLNTNISPYPTPLESGKLVTNGVFRVARHPIYTSLIFSGFGYAIYQESIFKLFITLLLVILFYFKSKYEESLLTQKYPDYPEYKKRTRRFI</sequence>
<evidence type="ECO:0000313" key="7">
    <source>
        <dbReference type="Proteomes" id="UP000486602"/>
    </source>
</evidence>
<dbReference type="Proteomes" id="UP000486602">
    <property type="component" value="Unassembled WGS sequence"/>
</dbReference>
<feature type="transmembrane region" description="Helical" evidence="5">
    <location>
        <begin position="12"/>
        <end position="35"/>
    </location>
</feature>
<evidence type="ECO:0000256" key="3">
    <source>
        <dbReference type="ARBA" id="ARBA00022989"/>
    </source>
</evidence>
<proteinExistence type="predicted"/>
<comment type="caution">
    <text evidence="6">The sequence shown here is derived from an EMBL/GenBank/DDBJ whole genome shotgun (WGS) entry which is preliminary data.</text>
</comment>
<dbReference type="Gene3D" id="1.20.120.1630">
    <property type="match status" value="1"/>
</dbReference>
<name>A0A7K3WRG2_9FLAO</name>
<dbReference type="GO" id="GO:0012505">
    <property type="term" value="C:endomembrane system"/>
    <property type="evidence" value="ECO:0007669"/>
    <property type="project" value="UniProtKB-SubCell"/>
</dbReference>
<evidence type="ECO:0000256" key="1">
    <source>
        <dbReference type="ARBA" id="ARBA00004127"/>
    </source>
</evidence>
<keyword evidence="6" id="KW-0808">Transferase</keyword>
<organism evidence="6 7">
    <name type="scientific">Cryomorpha ignava</name>
    <dbReference type="NCBI Taxonomy" id="101383"/>
    <lineage>
        <taxon>Bacteria</taxon>
        <taxon>Pseudomonadati</taxon>
        <taxon>Bacteroidota</taxon>
        <taxon>Flavobacteriia</taxon>
        <taxon>Flavobacteriales</taxon>
        <taxon>Cryomorphaceae</taxon>
        <taxon>Cryomorpha</taxon>
    </lineage>
</organism>
<keyword evidence="7" id="KW-1185">Reference proteome</keyword>
<protein>
    <submittedName>
        <fullName evidence="6">Isoprenylcysteine carboxylmethyltransferase family protein</fullName>
    </submittedName>
</protein>
<evidence type="ECO:0000256" key="2">
    <source>
        <dbReference type="ARBA" id="ARBA00022692"/>
    </source>
</evidence>
<dbReference type="AlphaFoldDB" id="A0A7K3WRG2"/>
<comment type="subcellular location">
    <subcellularLocation>
        <location evidence="1">Endomembrane system</location>
        <topology evidence="1">Multi-pass membrane protein</topology>
    </subcellularLocation>
</comment>
<dbReference type="GO" id="GO:0008168">
    <property type="term" value="F:methyltransferase activity"/>
    <property type="evidence" value="ECO:0007669"/>
    <property type="project" value="UniProtKB-KW"/>
</dbReference>
<dbReference type="EMBL" id="JAAGVY010000022">
    <property type="protein sequence ID" value="NEN24263.1"/>
    <property type="molecule type" value="Genomic_DNA"/>
</dbReference>
<keyword evidence="4 5" id="KW-0472">Membrane</keyword>
<dbReference type="RefSeq" id="WP_163285655.1">
    <property type="nucleotide sequence ID" value="NZ_JAAGVY010000022.1"/>
</dbReference>
<feature type="transmembrane region" description="Helical" evidence="5">
    <location>
        <begin position="107"/>
        <end position="123"/>
    </location>
</feature>
<evidence type="ECO:0000256" key="5">
    <source>
        <dbReference type="SAM" id="Phobius"/>
    </source>
</evidence>
<dbReference type="InterPro" id="IPR052527">
    <property type="entry name" value="Metal_cation-efflux_comp"/>
</dbReference>
<reference evidence="6 7" key="1">
    <citation type="submission" date="2020-02" db="EMBL/GenBank/DDBJ databases">
        <title>Out from the shadows clarifying the taxonomy of the family Cryomorphaceae and related taxa by utilizing the GTDB taxonomic framework.</title>
        <authorList>
            <person name="Bowman J.P."/>
        </authorList>
    </citation>
    <scope>NUCLEOTIDE SEQUENCE [LARGE SCALE GENOMIC DNA]</scope>
    <source>
        <strain evidence="6 7">QSSC 1-22</strain>
    </source>
</reference>
<dbReference type="PANTHER" id="PTHR43847">
    <property type="entry name" value="BLL3993 PROTEIN"/>
    <property type="match status" value="1"/>
</dbReference>
<keyword evidence="3 5" id="KW-1133">Transmembrane helix</keyword>
<keyword evidence="2 5" id="KW-0812">Transmembrane</keyword>
<evidence type="ECO:0000313" key="6">
    <source>
        <dbReference type="EMBL" id="NEN24263.1"/>
    </source>
</evidence>
<dbReference type="PANTHER" id="PTHR43847:SF1">
    <property type="entry name" value="BLL3993 PROTEIN"/>
    <property type="match status" value="1"/>
</dbReference>
<accession>A0A7K3WRG2</accession>
<dbReference type="GO" id="GO:0032259">
    <property type="term" value="P:methylation"/>
    <property type="evidence" value="ECO:0007669"/>
    <property type="project" value="UniProtKB-KW"/>
</dbReference>
<dbReference type="InterPro" id="IPR007318">
    <property type="entry name" value="Phopholipid_MeTrfase"/>
</dbReference>
<evidence type="ECO:0000256" key="4">
    <source>
        <dbReference type="ARBA" id="ARBA00023136"/>
    </source>
</evidence>